<dbReference type="AlphaFoldDB" id="A0A1F5YUW1"/>
<evidence type="ECO:0000259" key="3">
    <source>
        <dbReference type="Pfam" id="PF08541"/>
    </source>
</evidence>
<dbReference type="GO" id="GO:0044550">
    <property type="term" value="P:secondary metabolite biosynthetic process"/>
    <property type="evidence" value="ECO:0007669"/>
    <property type="project" value="TreeGrafter"/>
</dbReference>
<gene>
    <name evidence="4" type="ORF">A2W14_05550</name>
</gene>
<dbReference type="InterPro" id="IPR004656">
    <property type="entry name" value="HMG_CoA_Synthase"/>
</dbReference>
<name>A0A1F5YUW1_9BACT</name>
<feature type="domain" description="Beta-ketoacyl-[acyl-carrier-protein] synthase III C-terminal" evidence="3">
    <location>
        <begin position="222"/>
        <end position="309"/>
    </location>
</feature>
<sequence>MEVGILSYGIYIPFYRLKAESIAQIWGKQASDIQNSLGVREKSVAGLDEDSVTLAYEASIRALKNYHLPASSIEAIFVGSESHPYAVNPTSTILGEFLGVGHNYLATDLQFACKAATTAMISVAGLISAKIIKSGLIVGTDCAQAKPHDILEYTAASAAAAVILGKNSADSLAKIIDVASVSSDTPDFWRRDGVRFPSHGGRFTGEPAYFYHVELVSQNIFKKTGLKPRNFKYCVFHMPNGKFPRIVAGRLGFTPAQLAPSLIIDHIGNPYSASSLLGLSKVLDIANKDDLILLVSYGSGAGSDAVVLKVLRRNDHSKKEKFIDIVNRKKYINYVEYLKFGQKI</sequence>
<dbReference type="STRING" id="1798371.A2W14_05550"/>
<dbReference type="CDD" id="cd00827">
    <property type="entry name" value="init_cond_enzymes"/>
    <property type="match status" value="1"/>
</dbReference>
<keyword evidence="2" id="KW-0012">Acyltransferase</keyword>
<dbReference type="NCBIfam" id="TIGR00748">
    <property type="entry name" value="HMG_CoA_syn_Arc"/>
    <property type="match status" value="1"/>
</dbReference>
<evidence type="ECO:0000313" key="4">
    <source>
        <dbReference type="EMBL" id="OGG03905.1"/>
    </source>
</evidence>
<dbReference type="Gene3D" id="3.40.47.10">
    <property type="match status" value="1"/>
</dbReference>
<dbReference type="Proteomes" id="UP000176665">
    <property type="component" value="Unassembled WGS sequence"/>
</dbReference>
<evidence type="ECO:0000256" key="2">
    <source>
        <dbReference type="ARBA" id="ARBA00023315"/>
    </source>
</evidence>
<dbReference type="NCBIfam" id="NF003274">
    <property type="entry name" value="PRK04262.1"/>
    <property type="match status" value="1"/>
</dbReference>
<protein>
    <recommendedName>
        <fullName evidence="3">Beta-ketoacyl-[acyl-carrier-protein] synthase III C-terminal domain-containing protein</fullName>
    </recommendedName>
</protein>
<dbReference type="Pfam" id="PF08541">
    <property type="entry name" value="ACP_syn_III_C"/>
    <property type="match status" value="1"/>
</dbReference>
<keyword evidence="1" id="KW-0808">Transferase</keyword>
<organism evidence="4 5">
    <name type="scientific">Candidatus Gottesmanbacteria bacterium RBG_16_37_8</name>
    <dbReference type="NCBI Taxonomy" id="1798371"/>
    <lineage>
        <taxon>Bacteria</taxon>
        <taxon>Candidatus Gottesmaniibacteriota</taxon>
    </lineage>
</organism>
<dbReference type="PANTHER" id="PTHR34069:SF2">
    <property type="entry name" value="BETA-KETOACYL-[ACYL-CARRIER-PROTEIN] SYNTHASE III"/>
    <property type="match status" value="1"/>
</dbReference>
<dbReference type="SUPFAM" id="SSF53901">
    <property type="entry name" value="Thiolase-like"/>
    <property type="match status" value="1"/>
</dbReference>
<dbReference type="EMBL" id="MFJA01000011">
    <property type="protein sequence ID" value="OGG03905.1"/>
    <property type="molecule type" value="Genomic_DNA"/>
</dbReference>
<evidence type="ECO:0000256" key="1">
    <source>
        <dbReference type="ARBA" id="ARBA00022679"/>
    </source>
</evidence>
<reference evidence="4 5" key="1">
    <citation type="journal article" date="2016" name="Nat. Commun.">
        <title>Thousands of microbial genomes shed light on interconnected biogeochemical processes in an aquifer system.</title>
        <authorList>
            <person name="Anantharaman K."/>
            <person name="Brown C.T."/>
            <person name="Hug L.A."/>
            <person name="Sharon I."/>
            <person name="Castelle C.J."/>
            <person name="Probst A.J."/>
            <person name="Thomas B.C."/>
            <person name="Singh A."/>
            <person name="Wilkins M.J."/>
            <person name="Karaoz U."/>
            <person name="Brodie E.L."/>
            <person name="Williams K.H."/>
            <person name="Hubbard S.S."/>
            <person name="Banfield J.F."/>
        </authorList>
    </citation>
    <scope>NUCLEOTIDE SEQUENCE [LARGE SCALE GENOMIC DNA]</scope>
</reference>
<dbReference type="InterPro" id="IPR013747">
    <property type="entry name" value="ACP_syn_III_C"/>
</dbReference>
<evidence type="ECO:0000313" key="5">
    <source>
        <dbReference type="Proteomes" id="UP000176665"/>
    </source>
</evidence>
<comment type="caution">
    <text evidence="4">The sequence shown here is derived from an EMBL/GenBank/DDBJ whole genome shotgun (WGS) entry which is preliminary data.</text>
</comment>
<accession>A0A1F5YUW1</accession>
<dbReference type="GO" id="GO:0004421">
    <property type="term" value="F:hydroxymethylglutaryl-CoA synthase activity"/>
    <property type="evidence" value="ECO:0007669"/>
    <property type="project" value="InterPro"/>
</dbReference>
<proteinExistence type="predicted"/>
<dbReference type="PANTHER" id="PTHR34069">
    <property type="entry name" value="3-OXOACYL-[ACYL-CARRIER-PROTEIN] SYNTHASE 3"/>
    <property type="match status" value="1"/>
</dbReference>
<dbReference type="InterPro" id="IPR016039">
    <property type="entry name" value="Thiolase-like"/>
</dbReference>